<name>A0AAW1P888_9CHLO</name>
<reference evidence="1 2" key="1">
    <citation type="journal article" date="2024" name="Nat. Commun.">
        <title>Phylogenomics reveals the evolutionary origins of lichenization in chlorophyte algae.</title>
        <authorList>
            <person name="Puginier C."/>
            <person name="Libourel C."/>
            <person name="Otte J."/>
            <person name="Skaloud P."/>
            <person name="Haon M."/>
            <person name="Grisel S."/>
            <person name="Petersen M."/>
            <person name="Berrin J.G."/>
            <person name="Delaux P.M."/>
            <person name="Dal Grande F."/>
            <person name="Keller J."/>
        </authorList>
    </citation>
    <scope>NUCLEOTIDE SEQUENCE [LARGE SCALE GENOMIC DNA]</scope>
    <source>
        <strain evidence="1 2">SAG 2036</strain>
    </source>
</reference>
<evidence type="ECO:0000313" key="1">
    <source>
        <dbReference type="EMBL" id="KAK9804619.1"/>
    </source>
</evidence>
<keyword evidence="2" id="KW-1185">Reference proteome</keyword>
<comment type="caution">
    <text evidence="1">The sequence shown here is derived from an EMBL/GenBank/DDBJ whole genome shotgun (WGS) entry which is preliminary data.</text>
</comment>
<protein>
    <submittedName>
        <fullName evidence="1">Uncharacterized protein</fullName>
    </submittedName>
</protein>
<organism evidence="1 2">
    <name type="scientific">Symbiochloris irregularis</name>
    <dbReference type="NCBI Taxonomy" id="706552"/>
    <lineage>
        <taxon>Eukaryota</taxon>
        <taxon>Viridiplantae</taxon>
        <taxon>Chlorophyta</taxon>
        <taxon>core chlorophytes</taxon>
        <taxon>Trebouxiophyceae</taxon>
        <taxon>Trebouxiales</taxon>
        <taxon>Trebouxiaceae</taxon>
        <taxon>Symbiochloris</taxon>
    </lineage>
</organism>
<accession>A0AAW1P888</accession>
<dbReference type="AlphaFoldDB" id="A0AAW1P888"/>
<sequence>MRLRVAKVFRSVDNVMSIEEMTQQRLLEPRTFVATVVLNFETHAALFAYLAKNVANNQPILRIHFYRPGSQSHGEWVELHGHLERLDLQAAHHCLRPCHLRGSLKCCSCV</sequence>
<gene>
    <name evidence="1" type="ORF">WJX73_009739</name>
</gene>
<evidence type="ECO:0000313" key="2">
    <source>
        <dbReference type="Proteomes" id="UP001465755"/>
    </source>
</evidence>
<dbReference type="EMBL" id="JALJOQ010000049">
    <property type="protein sequence ID" value="KAK9804619.1"/>
    <property type="molecule type" value="Genomic_DNA"/>
</dbReference>
<proteinExistence type="predicted"/>
<dbReference type="Proteomes" id="UP001465755">
    <property type="component" value="Unassembled WGS sequence"/>
</dbReference>